<dbReference type="PRINTS" id="PR00111">
    <property type="entry name" value="ABHYDROLASE"/>
</dbReference>
<dbReference type="Gene3D" id="3.40.50.1820">
    <property type="entry name" value="alpha/beta hydrolase"/>
    <property type="match status" value="1"/>
</dbReference>
<proteinExistence type="predicted"/>
<gene>
    <name evidence="3" type="ORF">AACH06_00475</name>
</gene>
<dbReference type="GO" id="GO:0016787">
    <property type="term" value="F:hydrolase activity"/>
    <property type="evidence" value="ECO:0007669"/>
    <property type="project" value="UniProtKB-KW"/>
</dbReference>
<evidence type="ECO:0000313" key="3">
    <source>
        <dbReference type="EMBL" id="MEK8029278.1"/>
    </source>
</evidence>
<dbReference type="PANTHER" id="PTHR43798">
    <property type="entry name" value="MONOACYLGLYCEROL LIPASE"/>
    <property type="match status" value="1"/>
</dbReference>
<reference evidence="3 4" key="1">
    <citation type="submission" date="2024-04" db="EMBL/GenBank/DDBJ databases">
        <title>Novel species of the genus Ideonella isolated from streams.</title>
        <authorList>
            <person name="Lu H."/>
        </authorList>
    </citation>
    <scope>NUCLEOTIDE SEQUENCE [LARGE SCALE GENOMIC DNA]</scope>
    <source>
        <strain evidence="3 4">DXS29W</strain>
    </source>
</reference>
<evidence type="ECO:0000256" key="1">
    <source>
        <dbReference type="ARBA" id="ARBA00022801"/>
    </source>
</evidence>
<accession>A0ABU9BL88</accession>
<evidence type="ECO:0000313" key="4">
    <source>
        <dbReference type="Proteomes" id="UP001371218"/>
    </source>
</evidence>
<dbReference type="RefSeq" id="WP_341423621.1">
    <property type="nucleotide sequence ID" value="NZ_JBBUTG010000001.1"/>
</dbReference>
<dbReference type="SUPFAM" id="SSF53474">
    <property type="entry name" value="alpha/beta-Hydrolases"/>
    <property type="match status" value="1"/>
</dbReference>
<sequence>MDSTAVTPYSPRRPGTDRFVPVRGLDYHVITWGDPSLVTPDRPALFMVHGWMDVGASFQFVVDALAELEGETRYILAADWRGFGLTRVPPTDSYWFADYLGDLDALLHHVDLGLHGESPVDLLGHSMGGNVVMSYAGVRPERIRRLVNLEGFGLPETRPHHAPKRLRQWLDELRTDASLRDYATVEAVAERLIKNNPRLDPTRAAWLATHWAEPRADGRWHILGDPAHKRANPVLYRKEEILETWKLITAPVLWVEGNETDVTKWWGNRYPREDFEARLSVVPKVEKTLLTDCGHMLHHDQPTALAERLLSFLQAA</sequence>
<protein>
    <submittedName>
        <fullName evidence="3">Alpha/beta hydrolase</fullName>
    </submittedName>
</protein>
<dbReference type="InterPro" id="IPR029058">
    <property type="entry name" value="AB_hydrolase_fold"/>
</dbReference>
<feature type="domain" description="AB hydrolase-1" evidence="2">
    <location>
        <begin position="43"/>
        <end position="301"/>
    </location>
</feature>
<name>A0ABU9BL88_9BURK</name>
<dbReference type="Pfam" id="PF00561">
    <property type="entry name" value="Abhydrolase_1"/>
    <property type="match status" value="1"/>
</dbReference>
<dbReference type="PANTHER" id="PTHR43798:SF31">
    <property type="entry name" value="AB HYDROLASE SUPERFAMILY PROTEIN YCLE"/>
    <property type="match status" value="1"/>
</dbReference>
<comment type="caution">
    <text evidence="3">The sequence shown here is derived from an EMBL/GenBank/DDBJ whole genome shotgun (WGS) entry which is preliminary data.</text>
</comment>
<dbReference type="InterPro" id="IPR000073">
    <property type="entry name" value="AB_hydrolase_1"/>
</dbReference>
<evidence type="ECO:0000259" key="2">
    <source>
        <dbReference type="Pfam" id="PF00561"/>
    </source>
</evidence>
<dbReference type="EMBL" id="JBBUTG010000001">
    <property type="protein sequence ID" value="MEK8029278.1"/>
    <property type="molecule type" value="Genomic_DNA"/>
</dbReference>
<keyword evidence="1 3" id="KW-0378">Hydrolase</keyword>
<dbReference type="Proteomes" id="UP001371218">
    <property type="component" value="Unassembled WGS sequence"/>
</dbReference>
<dbReference type="InterPro" id="IPR050266">
    <property type="entry name" value="AB_hydrolase_sf"/>
</dbReference>
<keyword evidence="4" id="KW-1185">Reference proteome</keyword>
<organism evidence="3 4">
    <name type="scientific">Ideonella lacteola</name>
    <dbReference type="NCBI Taxonomy" id="2984193"/>
    <lineage>
        <taxon>Bacteria</taxon>
        <taxon>Pseudomonadati</taxon>
        <taxon>Pseudomonadota</taxon>
        <taxon>Betaproteobacteria</taxon>
        <taxon>Burkholderiales</taxon>
        <taxon>Sphaerotilaceae</taxon>
        <taxon>Ideonella</taxon>
    </lineage>
</organism>